<dbReference type="Pfam" id="PF00565">
    <property type="entry name" value="SNase"/>
    <property type="match status" value="1"/>
</dbReference>
<organism evidence="3 4">
    <name type="scientific">Pseudochrobactrum kiredjianiae</name>
    <dbReference type="NCBI Taxonomy" id="386305"/>
    <lineage>
        <taxon>Bacteria</taxon>
        <taxon>Pseudomonadati</taxon>
        <taxon>Pseudomonadota</taxon>
        <taxon>Alphaproteobacteria</taxon>
        <taxon>Hyphomicrobiales</taxon>
        <taxon>Brucellaceae</taxon>
        <taxon>Pseudochrobactrum</taxon>
    </lineage>
</organism>
<comment type="caution">
    <text evidence="3">The sequence shown here is derived from an EMBL/GenBank/DDBJ whole genome shotgun (WGS) entry which is preliminary data.</text>
</comment>
<sequence>MKLLRTFLFASIITTPALAAPEGYFDLKAGITLETGDTWIDENGKKFRLYGVQSCLRGTFYTVESGIRQDCGDASLAMFAAYIQDTKPICAPIAQGQNITYVFCYAMVGKNRLDLANVMITSGFAFAALNQDGLPVHPQYAVAEQQARNDKAGLWKFKDVQHPSILLSQMAKQKRGNQ</sequence>
<protein>
    <submittedName>
        <fullName evidence="3">Thermonuclease family protein</fullName>
    </submittedName>
</protein>
<evidence type="ECO:0000259" key="2">
    <source>
        <dbReference type="Pfam" id="PF00565"/>
    </source>
</evidence>
<dbReference type="Gene3D" id="2.40.50.90">
    <property type="match status" value="1"/>
</dbReference>
<feature type="chain" id="PRO_5045300233" evidence="1">
    <location>
        <begin position="20"/>
        <end position="178"/>
    </location>
</feature>
<dbReference type="InterPro" id="IPR016071">
    <property type="entry name" value="Staphylococal_nuclease_OB-fold"/>
</dbReference>
<accession>A0ABW3UXH6</accession>
<dbReference type="InterPro" id="IPR035437">
    <property type="entry name" value="SNase_OB-fold_sf"/>
</dbReference>
<dbReference type="EMBL" id="JBHTMA010000001">
    <property type="protein sequence ID" value="MFD1225575.1"/>
    <property type="molecule type" value="Genomic_DNA"/>
</dbReference>
<evidence type="ECO:0000313" key="3">
    <source>
        <dbReference type="EMBL" id="MFD1225575.1"/>
    </source>
</evidence>
<feature type="signal peptide" evidence="1">
    <location>
        <begin position="1"/>
        <end position="19"/>
    </location>
</feature>
<dbReference type="Proteomes" id="UP001597263">
    <property type="component" value="Unassembled WGS sequence"/>
</dbReference>
<evidence type="ECO:0000313" key="4">
    <source>
        <dbReference type="Proteomes" id="UP001597263"/>
    </source>
</evidence>
<keyword evidence="1" id="KW-0732">Signal</keyword>
<evidence type="ECO:0000256" key="1">
    <source>
        <dbReference type="SAM" id="SignalP"/>
    </source>
</evidence>
<feature type="domain" description="TNase-like" evidence="2">
    <location>
        <begin position="96"/>
        <end position="156"/>
    </location>
</feature>
<dbReference type="SUPFAM" id="SSF50199">
    <property type="entry name" value="Staphylococcal nuclease"/>
    <property type="match status" value="1"/>
</dbReference>
<keyword evidence="4" id="KW-1185">Reference proteome</keyword>
<name>A0ABW3UXH6_9HYPH</name>
<reference evidence="4" key="1">
    <citation type="journal article" date="2019" name="Int. J. Syst. Evol. Microbiol.">
        <title>The Global Catalogue of Microorganisms (GCM) 10K type strain sequencing project: providing services to taxonomists for standard genome sequencing and annotation.</title>
        <authorList>
            <consortium name="The Broad Institute Genomics Platform"/>
            <consortium name="The Broad Institute Genome Sequencing Center for Infectious Disease"/>
            <person name="Wu L."/>
            <person name="Ma J."/>
        </authorList>
    </citation>
    <scope>NUCLEOTIDE SEQUENCE [LARGE SCALE GENOMIC DNA]</scope>
    <source>
        <strain evidence="4">CCUG 49584</strain>
    </source>
</reference>
<proteinExistence type="predicted"/>
<gene>
    <name evidence="3" type="ORF">ACFQ35_00025</name>
</gene>
<dbReference type="RefSeq" id="WP_213630898.1">
    <property type="nucleotide sequence ID" value="NZ_JAUCBM010000018.1"/>
</dbReference>